<accession>A0A6G9YPI8</accession>
<proteinExistence type="predicted"/>
<name>A0A6G9YPI8_9NOCA</name>
<dbReference type="AlphaFoldDB" id="A0A6G9YPI8"/>
<feature type="signal peptide" evidence="1">
    <location>
        <begin position="1"/>
        <end position="25"/>
    </location>
</feature>
<evidence type="ECO:0000256" key="1">
    <source>
        <dbReference type="SAM" id="SignalP"/>
    </source>
</evidence>
<dbReference type="Proteomes" id="UP000503540">
    <property type="component" value="Chromosome"/>
</dbReference>
<protein>
    <submittedName>
        <fullName evidence="2">Uncharacterized protein</fullName>
    </submittedName>
</protein>
<dbReference type="RefSeq" id="WP_167477265.1">
    <property type="nucleotide sequence ID" value="NZ_CP046172.1"/>
</dbReference>
<feature type="chain" id="PRO_5026226992" evidence="1">
    <location>
        <begin position="26"/>
        <end position="441"/>
    </location>
</feature>
<keyword evidence="1" id="KW-0732">Signal</keyword>
<dbReference type="EMBL" id="CP046172">
    <property type="protein sequence ID" value="QIS14936.1"/>
    <property type="molecule type" value="Genomic_DNA"/>
</dbReference>
<reference evidence="2 3" key="1">
    <citation type="journal article" date="2019" name="ACS Chem. Biol.">
        <title>Identification and Mobilization of a Cryptic Antibiotic Biosynthesis Gene Locus from a Human-Pathogenic Nocardia Isolate.</title>
        <authorList>
            <person name="Herisse M."/>
            <person name="Ishida K."/>
            <person name="Porter J.L."/>
            <person name="Howden B."/>
            <person name="Hertweck C."/>
            <person name="Stinear T.P."/>
            <person name="Pidot S.J."/>
        </authorList>
    </citation>
    <scope>NUCLEOTIDE SEQUENCE [LARGE SCALE GENOMIC DNA]</scope>
    <source>
        <strain evidence="2 3">AUSMDU00012717</strain>
    </source>
</reference>
<evidence type="ECO:0000313" key="3">
    <source>
        <dbReference type="Proteomes" id="UP000503540"/>
    </source>
</evidence>
<organism evidence="2 3">
    <name type="scientific">Nocardia arthritidis</name>
    <dbReference type="NCBI Taxonomy" id="228602"/>
    <lineage>
        <taxon>Bacteria</taxon>
        <taxon>Bacillati</taxon>
        <taxon>Actinomycetota</taxon>
        <taxon>Actinomycetes</taxon>
        <taxon>Mycobacteriales</taxon>
        <taxon>Nocardiaceae</taxon>
        <taxon>Nocardia</taxon>
    </lineage>
</organism>
<gene>
    <name evidence="2" type="ORF">F5544_35525</name>
</gene>
<evidence type="ECO:0000313" key="2">
    <source>
        <dbReference type="EMBL" id="QIS14936.1"/>
    </source>
</evidence>
<dbReference type="KEGG" id="nah:F5544_35525"/>
<keyword evidence="3" id="KW-1185">Reference proteome</keyword>
<sequence length="441" mass="46840">MIGVSALGAAVIMLASLAPVPVASADPGVRGGVSPGGASSVVGFWAGERFLGEGGPSGYPARAADYWADRDLSMWTPELWAMLQRHRVPIYFHLRYGRDFGAVPHGRLEGDALPIIRRANQLGVPVFAWVAVPYEDGYWATQDNAPAQLTATTALTEWVRDNHLDIAGVAYDMEPPVDSINALVAGRMDAVEQTRFIDPAAQCRAIEQYDAVYNYAREHFGRVVGAPVPFVLDDLANGDLALQNALGLWGLPRGAQTLYFQAYRSTVAEVMGADPGPGLIAHYAQQARQVGAERGQLTLGIAGDGVYRELNTLVDDVRLARALGATSIPIYSLETAVAAYGVDGVERLVRAGENPLDDTGVRAAQNPTPQLVQYLTITNSLDTAATLATPAVTAATGRFAQPNRSSRPCDTANEPVADGIAALDLPGAEAVRIPVQSAVDR</sequence>